<dbReference type="EMBL" id="LGRX02035165">
    <property type="protein sequence ID" value="KAK3236073.1"/>
    <property type="molecule type" value="Genomic_DNA"/>
</dbReference>
<proteinExistence type="predicted"/>
<feature type="chain" id="PRO_5042442645" description="Apple domain-containing protein" evidence="2">
    <location>
        <begin position="21"/>
        <end position="285"/>
    </location>
</feature>
<dbReference type="EMBL" id="LGRX02000486">
    <property type="protein sequence ID" value="KAK3288422.1"/>
    <property type="molecule type" value="Genomic_DNA"/>
</dbReference>
<feature type="compositionally biased region" description="Basic and acidic residues" evidence="1">
    <location>
        <begin position="61"/>
        <end position="71"/>
    </location>
</feature>
<accession>A0AAE0BHQ0</accession>
<dbReference type="AlphaFoldDB" id="A0AAE0BHQ0"/>
<evidence type="ECO:0000256" key="1">
    <source>
        <dbReference type="SAM" id="MobiDB-lite"/>
    </source>
</evidence>
<dbReference type="PROSITE" id="PS00018">
    <property type="entry name" value="EF_HAND_1"/>
    <property type="match status" value="1"/>
</dbReference>
<organism evidence="3 6">
    <name type="scientific">Cymbomonas tetramitiformis</name>
    <dbReference type="NCBI Taxonomy" id="36881"/>
    <lineage>
        <taxon>Eukaryota</taxon>
        <taxon>Viridiplantae</taxon>
        <taxon>Chlorophyta</taxon>
        <taxon>Pyramimonadophyceae</taxon>
        <taxon>Pyramimonadales</taxon>
        <taxon>Pyramimonadaceae</taxon>
        <taxon>Cymbomonas</taxon>
    </lineage>
</organism>
<keyword evidence="6" id="KW-1185">Reference proteome</keyword>
<feature type="signal peptide" evidence="2">
    <location>
        <begin position="1"/>
        <end position="20"/>
    </location>
</feature>
<dbReference type="EMBL" id="LGRX02027780">
    <property type="protein sequence ID" value="KAK3248821.1"/>
    <property type="molecule type" value="Genomic_DNA"/>
</dbReference>
<reference evidence="3 6" key="1">
    <citation type="journal article" date="2015" name="Genome Biol. Evol.">
        <title>Comparative Genomics of a Bacterivorous Green Alga Reveals Evolutionary Causalities and Consequences of Phago-Mixotrophic Mode of Nutrition.</title>
        <authorList>
            <person name="Burns J.A."/>
            <person name="Paasch A."/>
            <person name="Narechania A."/>
            <person name="Kim E."/>
        </authorList>
    </citation>
    <scope>NUCLEOTIDE SEQUENCE [LARGE SCALE GENOMIC DNA]</scope>
    <source>
        <strain evidence="3">PLY_AMNH</strain>
    </source>
</reference>
<name>A0AAE0BHQ0_9CHLO</name>
<gene>
    <name evidence="5" type="ORF">CYMTET_4106</name>
    <name evidence="4" type="ORF">CYMTET_41731</name>
    <name evidence="3" type="ORF">CYMTET_53770</name>
</gene>
<dbReference type="InterPro" id="IPR018247">
    <property type="entry name" value="EF_Hand_1_Ca_BS"/>
</dbReference>
<evidence type="ECO:0000313" key="5">
    <source>
        <dbReference type="EMBL" id="KAK3288422.1"/>
    </source>
</evidence>
<comment type="caution">
    <text evidence="3">The sequence shown here is derived from an EMBL/GenBank/DDBJ whole genome shotgun (WGS) entry which is preliminary data.</text>
</comment>
<protein>
    <recommendedName>
        <fullName evidence="7">Apple domain-containing protein</fullName>
    </recommendedName>
</protein>
<evidence type="ECO:0008006" key="7">
    <source>
        <dbReference type="Google" id="ProtNLM"/>
    </source>
</evidence>
<keyword evidence="2" id="KW-0732">Signal</keyword>
<evidence type="ECO:0000313" key="4">
    <source>
        <dbReference type="EMBL" id="KAK3248821.1"/>
    </source>
</evidence>
<evidence type="ECO:0000313" key="6">
    <source>
        <dbReference type="Proteomes" id="UP001190700"/>
    </source>
</evidence>
<evidence type="ECO:0000313" key="3">
    <source>
        <dbReference type="EMBL" id="KAK3236073.1"/>
    </source>
</evidence>
<evidence type="ECO:0000256" key="2">
    <source>
        <dbReference type="SAM" id="SignalP"/>
    </source>
</evidence>
<sequence length="285" mass="32351">MRSGIIALLTHALLISAVFARRHLAFSDSDEAHAKVDALKQDTDRRDVGVLYEELSEESDERANDRFSEYDRDADETSESTNAWSNRDDDGYRVIGQGVCDAPSTHHVVIYEGRPSVSVDICHDECAASLVCKGFAHREGDNRCLMYHLTPSQAVDAACGRNGECFVCYKLTEDEAESDAALPERWTEDENEVTWKNLKVNLEMQQYYDLEDPLWQFARKWTRVDSFSETTPEIFLEDDRSIDPRAVDWLGIADRDRSRTVSREELAALAVATLDVVMRSTLERA</sequence>
<dbReference type="Proteomes" id="UP001190700">
    <property type="component" value="Unassembled WGS sequence"/>
</dbReference>
<feature type="region of interest" description="Disordered" evidence="1">
    <location>
        <begin position="54"/>
        <end position="87"/>
    </location>
</feature>
<reference evidence="3" key="2">
    <citation type="submission" date="2023-06" db="EMBL/GenBank/DDBJ databases">
        <title>Long-read-based genome assembly of the green algal bacterivore Cymbomonas tetramitiformis.</title>
        <authorList>
            <person name="Gyaltshen Y."/>
            <person name="Rozenberg A."/>
            <person name="Paasch A."/>
            <person name="Burns J.A."/>
            <person name="Warring S."/>
            <person name="Larson R."/>
            <person name="Maurer-Alcala X."/>
            <person name="Dacks J."/>
            <person name="Kim E."/>
        </authorList>
    </citation>
    <scope>NUCLEOTIDE SEQUENCE</scope>
    <source>
        <strain evidence="3">PLY_AMNH</strain>
    </source>
</reference>